<dbReference type="PANTHER" id="PTHR46969">
    <property type="entry name" value="BIFUNCTIONAL PROTEIN HLDE"/>
    <property type="match status" value="1"/>
</dbReference>
<gene>
    <name evidence="14" type="primary">rfaE1</name>
    <name evidence="10" type="synonym">hldE</name>
    <name evidence="14" type="ORF">RZS28_17060</name>
</gene>
<dbReference type="SUPFAM" id="SSF52374">
    <property type="entry name" value="Nucleotidylyl transferase"/>
    <property type="match status" value="1"/>
</dbReference>
<feature type="domain" description="Carbohydrate kinase PfkB" evidence="12">
    <location>
        <begin position="14"/>
        <end position="310"/>
    </location>
</feature>
<dbReference type="HAMAP" id="MF_01603">
    <property type="entry name" value="HldE"/>
    <property type="match status" value="1"/>
</dbReference>
<evidence type="ECO:0000256" key="7">
    <source>
        <dbReference type="ARBA" id="ARBA00022840"/>
    </source>
</evidence>
<organism evidence="14 15">
    <name type="scientific">Methylocapsa polymorpha</name>
    <dbReference type="NCBI Taxonomy" id="3080828"/>
    <lineage>
        <taxon>Bacteria</taxon>
        <taxon>Pseudomonadati</taxon>
        <taxon>Pseudomonadota</taxon>
        <taxon>Alphaproteobacteria</taxon>
        <taxon>Hyphomicrobiales</taxon>
        <taxon>Beijerinckiaceae</taxon>
        <taxon>Methylocapsa</taxon>
    </lineage>
</organism>
<dbReference type="InterPro" id="IPR014729">
    <property type="entry name" value="Rossmann-like_a/b/a_fold"/>
</dbReference>
<dbReference type="SUPFAM" id="SSF53613">
    <property type="entry name" value="Ribokinase-like"/>
    <property type="match status" value="1"/>
</dbReference>
<dbReference type="InterPro" id="IPR011611">
    <property type="entry name" value="PfkB_dom"/>
</dbReference>
<sequence>MLNFLDRFAKCRAAVIGDLIVDCYLQGDVSRISPEAPVPVVRSLSEKSVPGGAANVVANLATLGVFVNVVGLTGMDEARDHLIESLHGHGRIDVSGVIGVARRPTTRKLRVLGAHQQIIRIDHEDTSPFDQAIEDRVIEAAFSAIEPADVVILSDYGKGVLSDRVLRAIIGRCEAASKQVLVDPKRTDLSVYRGARILTPNRKELTAATRLPCETDEEATAAASRAREISGANILLTRSEKGMSFFPAEGAPIHLATVAQDVFDVSGAGDTVIAVLAASLAAELPILDAMKMANHAAGIVVAKVGTAVVTPDELYASLASEMASPSVNDGRHVNTAGAVALRWAWAKEKLTVGVANGCFDLLHPGHISLIRQAAETCDRLIMALNSDASVRRLKGPSRPIQDENARAAVIGAIKGVSAVVLFDEDTPLELLRALQPDILVKGADYTEDKVVGADIVRARGGRVVLANLSAGHSTTNLIKTAEKPFPLGSSLPAGSKKEGSPADTDAGARQDRMPTP</sequence>
<keyword evidence="9 10" id="KW-0119">Carbohydrate metabolism</keyword>
<evidence type="ECO:0000256" key="1">
    <source>
        <dbReference type="ARBA" id="ARBA00002319"/>
    </source>
</evidence>
<dbReference type="InterPro" id="IPR004821">
    <property type="entry name" value="Cyt_trans-like"/>
</dbReference>
<accession>A0ABZ0HSW4</accession>
<comment type="catalytic activity">
    <reaction evidence="10">
        <text>D-glycero-beta-D-manno-heptose 7-phosphate + ATP = D-glycero-beta-D-manno-heptose 1,7-bisphosphate + ADP + H(+)</text>
        <dbReference type="Rhea" id="RHEA:27473"/>
        <dbReference type="ChEBI" id="CHEBI:15378"/>
        <dbReference type="ChEBI" id="CHEBI:30616"/>
        <dbReference type="ChEBI" id="CHEBI:60204"/>
        <dbReference type="ChEBI" id="CHEBI:60208"/>
        <dbReference type="ChEBI" id="CHEBI:456216"/>
        <dbReference type="EC" id="2.7.1.167"/>
    </reaction>
</comment>
<proteinExistence type="inferred from homology"/>
<evidence type="ECO:0000256" key="11">
    <source>
        <dbReference type="SAM" id="MobiDB-lite"/>
    </source>
</evidence>
<dbReference type="NCBIfam" id="TIGR02198">
    <property type="entry name" value="rfaE_dom_I"/>
    <property type="match status" value="1"/>
</dbReference>
<comment type="catalytic activity">
    <reaction evidence="10">
        <text>D-glycero-beta-D-manno-heptose 1-phosphate + ATP + H(+) = ADP-D-glycero-beta-D-manno-heptose + diphosphate</text>
        <dbReference type="Rhea" id="RHEA:27465"/>
        <dbReference type="ChEBI" id="CHEBI:15378"/>
        <dbReference type="ChEBI" id="CHEBI:30616"/>
        <dbReference type="ChEBI" id="CHEBI:33019"/>
        <dbReference type="ChEBI" id="CHEBI:59967"/>
        <dbReference type="ChEBI" id="CHEBI:61593"/>
        <dbReference type="EC" id="2.7.7.70"/>
    </reaction>
</comment>
<dbReference type="Pfam" id="PF00294">
    <property type="entry name" value="PfkB"/>
    <property type="match status" value="1"/>
</dbReference>
<evidence type="ECO:0000256" key="2">
    <source>
        <dbReference type="ARBA" id="ARBA00003753"/>
    </source>
</evidence>
<evidence type="ECO:0000256" key="6">
    <source>
        <dbReference type="ARBA" id="ARBA00022777"/>
    </source>
</evidence>
<feature type="domain" description="Cytidyltransferase-like" evidence="13">
    <location>
        <begin position="354"/>
        <end position="449"/>
    </location>
</feature>
<comment type="function">
    <text evidence="1 10">Catalyzes the phosphorylation of D-glycero-D-manno-heptose 7-phosphate at the C-1 position to selectively form D-glycero-beta-D-manno-heptose-1,7-bisphosphate.</text>
</comment>
<dbReference type="EC" id="2.7.7.70" evidence="10"/>
<evidence type="ECO:0000256" key="10">
    <source>
        <dbReference type="HAMAP-Rule" id="MF_01603"/>
    </source>
</evidence>
<evidence type="ECO:0000313" key="15">
    <source>
        <dbReference type="Proteomes" id="UP001626536"/>
    </source>
</evidence>
<dbReference type="RefSeq" id="WP_407338924.1">
    <property type="nucleotide sequence ID" value="NZ_CP136862.1"/>
</dbReference>
<dbReference type="EMBL" id="CP136862">
    <property type="protein sequence ID" value="WOJ89479.1"/>
    <property type="molecule type" value="Genomic_DNA"/>
</dbReference>
<evidence type="ECO:0000259" key="13">
    <source>
        <dbReference type="Pfam" id="PF01467"/>
    </source>
</evidence>
<feature type="region of interest" description="Cytidylyltransferase" evidence="10">
    <location>
        <begin position="354"/>
        <end position="516"/>
    </location>
</feature>
<reference evidence="14 15" key="1">
    <citation type="submission" date="2023-10" db="EMBL/GenBank/DDBJ databases">
        <title>Novel methanotroph of the genus Methylocapsa from a subarctic wetland.</title>
        <authorList>
            <person name="Belova S.E."/>
            <person name="Oshkin I.Y."/>
            <person name="Miroshnikov K."/>
            <person name="Dedysh S.N."/>
        </authorList>
    </citation>
    <scope>NUCLEOTIDE SEQUENCE [LARGE SCALE GENOMIC DNA]</scope>
    <source>
        <strain evidence="14 15">RX1</strain>
    </source>
</reference>
<feature type="active site" evidence="10">
    <location>
        <position position="270"/>
    </location>
</feature>
<evidence type="ECO:0000256" key="5">
    <source>
        <dbReference type="ARBA" id="ARBA00022741"/>
    </source>
</evidence>
<evidence type="ECO:0000256" key="4">
    <source>
        <dbReference type="ARBA" id="ARBA00022695"/>
    </source>
</evidence>
<dbReference type="EC" id="2.7.1.167" evidence="10"/>
<comment type="similarity">
    <text evidence="10">In the C-terminal section; belongs to the cytidylyltransferase family.</text>
</comment>
<keyword evidence="15" id="KW-1185">Reference proteome</keyword>
<evidence type="ECO:0000259" key="12">
    <source>
        <dbReference type="Pfam" id="PF00294"/>
    </source>
</evidence>
<feature type="region of interest" description="Disordered" evidence="11">
    <location>
        <begin position="479"/>
        <end position="516"/>
    </location>
</feature>
<keyword evidence="6 10" id="KW-0418">Kinase</keyword>
<comment type="function">
    <text evidence="2 10">Catalyzes the ADP transfer from ATP to D-glycero-beta-D-manno-heptose 1-phosphate, yielding ADP-D-glycero-beta-D-manno-heptose.</text>
</comment>
<comment type="pathway">
    <text evidence="10">Nucleotide-sugar biosynthesis; ADP-L-glycero-beta-D-manno-heptose biosynthesis; ADP-L-glycero-beta-D-manno-heptose from D-glycero-beta-D-manno-heptose 7-phosphate: step 1/4.</text>
</comment>
<keyword evidence="7 10" id="KW-0067">ATP-binding</keyword>
<keyword evidence="5 10" id="KW-0547">Nucleotide-binding</keyword>
<comment type="pathway">
    <text evidence="10">Nucleotide-sugar biosynthesis; ADP-L-glycero-beta-D-manno-heptose biosynthesis; ADP-L-glycero-beta-D-manno-heptose from D-glycero-beta-D-manno-heptose 7-phosphate: step 3/4.</text>
</comment>
<keyword evidence="3 10" id="KW-0808">Transferase</keyword>
<evidence type="ECO:0000256" key="8">
    <source>
        <dbReference type="ARBA" id="ARBA00023268"/>
    </source>
</evidence>
<feature type="binding site" evidence="10">
    <location>
        <begin position="201"/>
        <end position="204"/>
    </location>
    <ligand>
        <name>ATP</name>
        <dbReference type="ChEBI" id="CHEBI:30616"/>
    </ligand>
</feature>
<keyword evidence="8 10" id="KW-0511">Multifunctional enzyme</keyword>
<dbReference type="Gene3D" id="3.40.1190.20">
    <property type="match status" value="1"/>
</dbReference>
<dbReference type="InterPro" id="IPR023030">
    <property type="entry name" value="Bifunc_HldE"/>
</dbReference>
<evidence type="ECO:0000256" key="9">
    <source>
        <dbReference type="ARBA" id="ARBA00023277"/>
    </source>
</evidence>
<protein>
    <recommendedName>
        <fullName evidence="10">Bifunctional protein HldE</fullName>
    </recommendedName>
    <domain>
        <recommendedName>
            <fullName evidence="10">D-beta-D-heptose 7-phosphate kinase</fullName>
            <ecNumber evidence="10">2.7.1.167</ecNumber>
        </recommendedName>
        <alternativeName>
            <fullName evidence="10">D-beta-D-heptose 7-phosphotransferase</fullName>
        </alternativeName>
        <alternativeName>
            <fullName evidence="10">D-glycero-beta-D-manno-heptose-7-phosphate kinase</fullName>
        </alternativeName>
    </domain>
    <domain>
        <recommendedName>
            <fullName evidence="10">D-beta-D-heptose 1-phosphate adenylyltransferase</fullName>
            <ecNumber evidence="10">2.7.7.70</ecNumber>
        </recommendedName>
        <alternativeName>
            <fullName evidence="10">D-glycero-beta-D-manno-heptose 1-phosphate adenylyltransferase</fullName>
        </alternativeName>
    </domain>
</protein>
<name>A0ABZ0HSW4_9HYPH</name>
<evidence type="ECO:0000256" key="3">
    <source>
        <dbReference type="ARBA" id="ARBA00022679"/>
    </source>
</evidence>
<dbReference type="Proteomes" id="UP001626536">
    <property type="component" value="Chromosome"/>
</dbReference>
<dbReference type="InterPro" id="IPR029056">
    <property type="entry name" value="Ribokinase-like"/>
</dbReference>
<comment type="similarity">
    <text evidence="10">In the N-terminal section; belongs to the carbohydrate kinase PfkB family.</text>
</comment>
<dbReference type="Gene3D" id="3.40.50.620">
    <property type="entry name" value="HUPs"/>
    <property type="match status" value="1"/>
</dbReference>
<dbReference type="GO" id="GO:0016301">
    <property type="term" value="F:kinase activity"/>
    <property type="evidence" value="ECO:0007669"/>
    <property type="project" value="UniProtKB-KW"/>
</dbReference>
<dbReference type="Pfam" id="PF01467">
    <property type="entry name" value="CTP_transf_like"/>
    <property type="match status" value="1"/>
</dbReference>
<dbReference type="NCBIfam" id="TIGR00125">
    <property type="entry name" value="cyt_tran_rel"/>
    <property type="match status" value="1"/>
</dbReference>
<evidence type="ECO:0000313" key="14">
    <source>
        <dbReference type="EMBL" id="WOJ89479.1"/>
    </source>
</evidence>
<keyword evidence="4 10" id="KW-0548">Nucleotidyltransferase</keyword>
<comment type="subunit">
    <text evidence="10">Homodimer.</text>
</comment>
<feature type="compositionally biased region" description="Basic and acidic residues" evidence="11">
    <location>
        <begin position="495"/>
        <end position="516"/>
    </location>
</feature>
<dbReference type="PANTHER" id="PTHR46969:SF1">
    <property type="entry name" value="BIFUNCTIONAL PROTEIN HLDE"/>
    <property type="match status" value="1"/>
</dbReference>
<dbReference type="CDD" id="cd01172">
    <property type="entry name" value="RfaE_like"/>
    <property type="match status" value="1"/>
</dbReference>
<dbReference type="InterPro" id="IPR011913">
    <property type="entry name" value="RfaE_dom_I"/>
</dbReference>
<feature type="region of interest" description="Ribokinase" evidence="10">
    <location>
        <begin position="1"/>
        <end position="324"/>
    </location>
</feature>